<dbReference type="InParanoid" id="V5FMT7"/>
<protein>
    <submittedName>
        <fullName evidence="2">Uncharacterized protein</fullName>
    </submittedName>
</protein>
<dbReference type="EMBL" id="BAUL01000051">
    <property type="protein sequence ID" value="GAD93233.1"/>
    <property type="molecule type" value="Genomic_DNA"/>
</dbReference>
<keyword evidence="3" id="KW-1185">Reference proteome</keyword>
<organism evidence="2 3">
    <name type="scientific">Byssochlamys spectabilis (strain No. 5 / NBRC 109023)</name>
    <name type="common">Paecilomyces variotii</name>
    <dbReference type="NCBI Taxonomy" id="1356009"/>
    <lineage>
        <taxon>Eukaryota</taxon>
        <taxon>Fungi</taxon>
        <taxon>Dikarya</taxon>
        <taxon>Ascomycota</taxon>
        <taxon>Pezizomycotina</taxon>
        <taxon>Eurotiomycetes</taxon>
        <taxon>Eurotiomycetidae</taxon>
        <taxon>Eurotiales</taxon>
        <taxon>Thermoascaceae</taxon>
        <taxon>Paecilomyces</taxon>
    </lineage>
</organism>
<comment type="caution">
    <text evidence="2">The sequence shown here is derived from an EMBL/GenBank/DDBJ whole genome shotgun (WGS) entry which is preliminary data.</text>
</comment>
<name>V5FMT7_BYSSN</name>
<feature type="region of interest" description="Disordered" evidence="1">
    <location>
        <begin position="661"/>
        <end position="693"/>
    </location>
</feature>
<dbReference type="eggNOG" id="ENOG502RNWG">
    <property type="taxonomic scope" value="Eukaryota"/>
</dbReference>
<feature type="region of interest" description="Disordered" evidence="1">
    <location>
        <begin position="1"/>
        <end position="33"/>
    </location>
</feature>
<gene>
    <name evidence="2" type="ORF">PVAR5_1840</name>
</gene>
<feature type="region of interest" description="Disordered" evidence="1">
    <location>
        <begin position="606"/>
        <end position="627"/>
    </location>
</feature>
<feature type="compositionally biased region" description="Basic and acidic residues" evidence="1">
    <location>
        <begin position="212"/>
        <end position="222"/>
    </location>
</feature>
<evidence type="ECO:0000256" key="1">
    <source>
        <dbReference type="SAM" id="MobiDB-lite"/>
    </source>
</evidence>
<reference evidence="3" key="1">
    <citation type="journal article" date="2014" name="Genome Announc.">
        <title>Draft genome sequence of the formaldehyde-resistant fungus Byssochlamys spectabilis No. 5 (anamorph Paecilomyces variotii No. 5) (NBRC109023).</title>
        <authorList>
            <person name="Oka T."/>
            <person name="Ekino K."/>
            <person name="Fukuda K."/>
            <person name="Nomura Y."/>
        </authorList>
    </citation>
    <scope>NUCLEOTIDE SEQUENCE [LARGE SCALE GENOMIC DNA]</scope>
    <source>
        <strain evidence="3">No. 5 / NBRC 109023</strain>
    </source>
</reference>
<feature type="region of interest" description="Disordered" evidence="1">
    <location>
        <begin position="203"/>
        <end position="269"/>
    </location>
</feature>
<dbReference type="HOGENOM" id="CLU_331199_0_0_1"/>
<evidence type="ECO:0000313" key="2">
    <source>
        <dbReference type="EMBL" id="GAD93233.1"/>
    </source>
</evidence>
<accession>V5FMT7</accession>
<evidence type="ECO:0000313" key="3">
    <source>
        <dbReference type="Proteomes" id="UP000018001"/>
    </source>
</evidence>
<dbReference type="Proteomes" id="UP000018001">
    <property type="component" value="Unassembled WGS sequence"/>
</dbReference>
<dbReference type="AlphaFoldDB" id="V5FMT7"/>
<sequence length="865" mass="96108">MGLLCRRAKRTEGNSSVPSPGALDYTKPTRNQNDETEVLLIEDEGESVHLQRVSRPALSSDDQDVASIIPLRRPSSVTQPTEDALNAKRLEQKQRRLENIPGRLRRRLSREPRCPGFSSNMPEMRKHRVRSRFISANADISKRPFALNNALGSGLVNENEYDSDAQCISTPKGSVQAVKLSSTKCSGKSTGSPHIGGKLIIREESEQLASTDEPRDVPRADNEDLQVGSTSDPFERVTYSPSVYDGEPSAKKPATDSSENEVNGRQRRGNIVSELSNDSYLEGPTCFPCPSSHEQRILVQCRSSSSLHAPAILHKDSMSLMRSRRLSMNRALHHSTQSNDSFCTGDDAFSTEITKIQIGRTPIYSRSRVHSPSSFYGDNPPASHFNKSTAHLRSLSEPDCVRLHEMNISKRLASSADYPTSSGDQLPLSYHRQQDRSMLYNSLKKESMRFRDASLPEAPRLGPTNKHGRDISSFYLSRTSSIPSNYEDPIDKTRLELPTPSYSRDIIVLSKRHGRAREPRRYSALPSDLFSPNGDSRTFPSAEVSSAVDYTAPQTIGTQSKFKEQFELDSPTGNTTAVGIQETSRSVSVGWMSGGRRTGFGYAFVPSEGTKDSNSPTPVGDDPIVSPGQLRLGSSTSKYLKSTDQDSVTFNVAFPVDGAAKRSSYNDNCSEPGEIRELSGRRSRQHSSLRAKTEHLWAKLPSHSRTERGGSATYSDGVIVRDFCSRPASDYITHKELGREERASSAGRSRAFLRKWTRLYRSKSIEARRYRAGLTAEAAKYRQPNFPELQIPRGEGVVPHKEQLGDCREEVRRYELWMKQKANRFLMIGSSDSASLQAPSTGLQQRAQTMAISEPEDMGKENLGQ</sequence>
<proteinExistence type="predicted"/>
<dbReference type="OrthoDB" id="4226789at2759"/>